<evidence type="ECO:0000256" key="11">
    <source>
        <dbReference type="ARBA" id="ARBA00023262"/>
    </source>
</evidence>
<keyword evidence="6" id="KW-0067">ATP-binding</keyword>
<dbReference type="Pfam" id="PF13193">
    <property type="entry name" value="AMP-binding_C"/>
    <property type="match status" value="1"/>
</dbReference>
<keyword evidence="10" id="KW-0455">Luminescence</keyword>
<dbReference type="GO" id="GO:0005524">
    <property type="term" value="F:ATP binding"/>
    <property type="evidence" value="ECO:0007669"/>
    <property type="project" value="UniProtKB-KW"/>
</dbReference>
<dbReference type="EnsemblMetazoa" id="XM_014398268.2">
    <property type="protein sequence ID" value="XP_014253754.1"/>
    <property type="gene ID" value="LOC106669020"/>
</dbReference>
<dbReference type="GO" id="GO:0046949">
    <property type="term" value="P:fatty-acyl-CoA biosynthetic process"/>
    <property type="evidence" value="ECO:0007669"/>
    <property type="project" value="TreeGrafter"/>
</dbReference>
<dbReference type="PROSITE" id="PS00455">
    <property type="entry name" value="AMP_BINDING"/>
    <property type="match status" value="1"/>
</dbReference>
<dbReference type="InterPro" id="IPR025110">
    <property type="entry name" value="AMP-bd_C"/>
</dbReference>
<evidence type="ECO:0000256" key="6">
    <source>
        <dbReference type="ARBA" id="ARBA00022840"/>
    </source>
</evidence>
<sequence>MHSMRSLRRVLSGLPYKKLLEGEAICKNLVVSPRTYSSQYVDSPFGDLVVPEITIQERIFKDLDKWPEHTALVCGLTGRSYTYAQLRVLSRKVAAGFIKSGLKQGQVVALVLPNLPEFMIAMLGAFQAGLVVSTINPLYAPEEINHQLSNSEASLVITFPMKVGDVKEAIEKSKSPNKPPIVVIHNLSESLPDGVKSFMELLMVQDADESAVDKINVNHTDLALLLYSSGTTGLPKGVRLTHRNIVSNLTQVDHPAIRLAYETTKNYQDATACVLPFFHVYGLSIGALTYLGNGTKLVTLPRFEPEPYLKILKQHKISIAHVVPPLVQFMANHPSVTESYLESLRCCINGAAAISLSDAKKLLAKKHMIVMSGYGLTESSPVITSSRNTTVNLQTVGHVMPGAQVKIVNTETKETIDPGQPGEICCRGPQIMEGYHKNEEATSSTLVDGWLHTGDVGYFDDIGQLFIVDRIKELIKVKGFQVAPLELEEVMKQHPSVADVGVVGKPDSRVGEVPIAFVVKKPGASCNEKELQQFVASKVAEYKQIGGVIFCNEIPKNMTGKILRRELKESLCK</sequence>
<comment type="similarity">
    <text evidence="2">Belongs to the ATP-dependent AMP-binding enzyme family.</text>
</comment>
<evidence type="ECO:0000256" key="7">
    <source>
        <dbReference type="ARBA" id="ARBA00023002"/>
    </source>
</evidence>
<reference evidence="15" key="1">
    <citation type="submission" date="2022-01" db="UniProtKB">
        <authorList>
            <consortium name="EnsemblMetazoa"/>
        </authorList>
    </citation>
    <scope>IDENTIFICATION</scope>
</reference>
<evidence type="ECO:0000313" key="15">
    <source>
        <dbReference type="EnsemblMetazoa" id="XP_014253754.1"/>
    </source>
</evidence>
<evidence type="ECO:0000256" key="4">
    <source>
        <dbReference type="ARBA" id="ARBA00019043"/>
    </source>
</evidence>
<dbReference type="InterPro" id="IPR045851">
    <property type="entry name" value="AMP-bd_C_sf"/>
</dbReference>
<dbReference type="EC" id="1.13.12.7" evidence="3"/>
<dbReference type="KEGG" id="clec:106669020"/>
<keyword evidence="5" id="KW-0547">Nucleotide-binding</keyword>
<evidence type="ECO:0000256" key="3">
    <source>
        <dbReference type="ARBA" id="ARBA00012532"/>
    </source>
</evidence>
<dbReference type="InterPro" id="IPR000873">
    <property type="entry name" value="AMP-dep_synth/lig_dom"/>
</dbReference>
<evidence type="ECO:0000256" key="2">
    <source>
        <dbReference type="ARBA" id="ARBA00006432"/>
    </source>
</evidence>
<dbReference type="Gene3D" id="3.30.300.30">
    <property type="match status" value="1"/>
</dbReference>
<comment type="catalytic activity">
    <reaction evidence="12">
        <text>firefly D-luciferin + ATP + O2 = firefly oxyluciferin + hnu + AMP + CO2 + diphosphate</text>
        <dbReference type="Rhea" id="RHEA:10732"/>
        <dbReference type="ChEBI" id="CHEBI:15379"/>
        <dbReference type="ChEBI" id="CHEBI:16526"/>
        <dbReference type="ChEBI" id="CHEBI:16792"/>
        <dbReference type="ChEBI" id="CHEBI:30212"/>
        <dbReference type="ChEBI" id="CHEBI:30616"/>
        <dbReference type="ChEBI" id="CHEBI:33019"/>
        <dbReference type="ChEBI" id="CHEBI:58038"/>
        <dbReference type="ChEBI" id="CHEBI:456215"/>
        <dbReference type="EC" id="1.13.12.7"/>
    </reaction>
</comment>
<dbReference type="GO" id="GO:0004497">
    <property type="term" value="F:monooxygenase activity"/>
    <property type="evidence" value="ECO:0007669"/>
    <property type="project" value="UniProtKB-KW"/>
</dbReference>
<evidence type="ECO:0000256" key="10">
    <source>
        <dbReference type="ARBA" id="ARBA00023223"/>
    </source>
</evidence>
<dbReference type="OMA" id="HWVNIST"/>
<proteinExistence type="inferred from homology"/>
<dbReference type="Gene3D" id="3.40.50.12780">
    <property type="entry name" value="N-terminal domain of ligase-like"/>
    <property type="match status" value="1"/>
</dbReference>
<dbReference type="PANTHER" id="PTHR24096:SF422">
    <property type="entry name" value="BCDNA.GH02901"/>
    <property type="match status" value="1"/>
</dbReference>
<evidence type="ECO:0000256" key="1">
    <source>
        <dbReference type="ARBA" id="ARBA00004275"/>
    </source>
</evidence>
<evidence type="ECO:0000259" key="13">
    <source>
        <dbReference type="Pfam" id="PF00501"/>
    </source>
</evidence>
<dbReference type="AlphaFoldDB" id="A0A8I6RYR0"/>
<evidence type="ECO:0000259" key="14">
    <source>
        <dbReference type="Pfam" id="PF13193"/>
    </source>
</evidence>
<evidence type="ECO:0000313" key="16">
    <source>
        <dbReference type="Proteomes" id="UP000494040"/>
    </source>
</evidence>
<keyword evidence="11" id="KW-0599">Photoprotein</keyword>
<evidence type="ECO:0000256" key="12">
    <source>
        <dbReference type="ARBA" id="ARBA00048497"/>
    </source>
</evidence>
<dbReference type="InterPro" id="IPR042099">
    <property type="entry name" value="ANL_N_sf"/>
</dbReference>
<accession>A0A8I6RYR0</accession>
<dbReference type="GO" id="GO:0004467">
    <property type="term" value="F:long-chain fatty acid-CoA ligase activity"/>
    <property type="evidence" value="ECO:0007669"/>
    <property type="project" value="TreeGrafter"/>
</dbReference>
<feature type="domain" description="AMP-dependent synthetase/ligase" evidence="13">
    <location>
        <begin position="62"/>
        <end position="436"/>
    </location>
</feature>
<dbReference type="PANTHER" id="PTHR24096">
    <property type="entry name" value="LONG-CHAIN-FATTY-ACID--COA LIGASE"/>
    <property type="match status" value="1"/>
</dbReference>
<dbReference type="CDD" id="cd05911">
    <property type="entry name" value="Firefly_Luc_like"/>
    <property type="match status" value="1"/>
</dbReference>
<dbReference type="GeneID" id="106669020"/>
<dbReference type="SUPFAM" id="SSF56801">
    <property type="entry name" value="Acetyl-CoA synthetase-like"/>
    <property type="match status" value="1"/>
</dbReference>
<keyword evidence="8" id="KW-0503">Monooxygenase</keyword>
<dbReference type="FunFam" id="3.40.50.12780:FF:000003">
    <property type="entry name" value="Long-chain-fatty-acid--CoA ligase FadD"/>
    <property type="match status" value="1"/>
</dbReference>
<keyword evidence="16" id="KW-1185">Reference proteome</keyword>
<protein>
    <recommendedName>
        <fullName evidence="4">Luciferin 4-monooxygenase</fullName>
        <ecNumber evidence="3">1.13.12.7</ecNumber>
    </recommendedName>
</protein>
<keyword evidence="7" id="KW-0560">Oxidoreductase</keyword>
<dbReference type="OrthoDB" id="10253869at2759"/>
<evidence type="ECO:0000256" key="8">
    <source>
        <dbReference type="ARBA" id="ARBA00023033"/>
    </source>
</evidence>
<dbReference type="RefSeq" id="XP_014253754.1">
    <property type="nucleotide sequence ID" value="XM_014398268.2"/>
</dbReference>
<dbReference type="Proteomes" id="UP000494040">
    <property type="component" value="Unassembled WGS sequence"/>
</dbReference>
<evidence type="ECO:0000256" key="5">
    <source>
        <dbReference type="ARBA" id="ARBA00022741"/>
    </source>
</evidence>
<dbReference type="GO" id="GO:0008218">
    <property type="term" value="P:bioluminescence"/>
    <property type="evidence" value="ECO:0007669"/>
    <property type="project" value="UniProtKB-KW"/>
</dbReference>
<comment type="subcellular location">
    <subcellularLocation>
        <location evidence="1">Peroxisome</location>
    </subcellularLocation>
</comment>
<evidence type="ECO:0000256" key="9">
    <source>
        <dbReference type="ARBA" id="ARBA00023140"/>
    </source>
</evidence>
<organism evidence="15 16">
    <name type="scientific">Cimex lectularius</name>
    <name type="common">Bed bug</name>
    <name type="synonym">Acanthia lectularia</name>
    <dbReference type="NCBI Taxonomy" id="79782"/>
    <lineage>
        <taxon>Eukaryota</taxon>
        <taxon>Metazoa</taxon>
        <taxon>Ecdysozoa</taxon>
        <taxon>Arthropoda</taxon>
        <taxon>Hexapoda</taxon>
        <taxon>Insecta</taxon>
        <taxon>Pterygota</taxon>
        <taxon>Neoptera</taxon>
        <taxon>Paraneoptera</taxon>
        <taxon>Hemiptera</taxon>
        <taxon>Heteroptera</taxon>
        <taxon>Panheteroptera</taxon>
        <taxon>Cimicomorpha</taxon>
        <taxon>Cimicidae</taxon>
        <taxon>Cimex</taxon>
    </lineage>
</organism>
<keyword evidence="9" id="KW-0576">Peroxisome</keyword>
<dbReference type="FunFam" id="3.30.300.30:FF:000007">
    <property type="entry name" value="4-coumarate--CoA ligase 2"/>
    <property type="match status" value="1"/>
</dbReference>
<dbReference type="Pfam" id="PF00501">
    <property type="entry name" value="AMP-binding"/>
    <property type="match status" value="1"/>
</dbReference>
<name>A0A8I6RYR0_CIMLE</name>
<feature type="domain" description="AMP-binding enzyme C-terminal" evidence="14">
    <location>
        <begin position="486"/>
        <end position="561"/>
    </location>
</feature>
<dbReference type="InterPro" id="IPR020845">
    <property type="entry name" value="AMP-binding_CS"/>
</dbReference>
<dbReference type="GO" id="GO:0005777">
    <property type="term" value="C:peroxisome"/>
    <property type="evidence" value="ECO:0007669"/>
    <property type="project" value="UniProtKB-SubCell"/>
</dbReference>